<gene>
    <name evidence="2" type="ORF">PUW23_21640</name>
</gene>
<evidence type="ECO:0000259" key="1">
    <source>
        <dbReference type="Pfam" id="PF00535"/>
    </source>
</evidence>
<dbReference type="InterPro" id="IPR029044">
    <property type="entry name" value="Nucleotide-diphossugar_trans"/>
</dbReference>
<accession>A0AAX3MXB9</accession>
<dbReference type="PANTHER" id="PTHR43630:SF2">
    <property type="entry name" value="GLYCOSYLTRANSFERASE"/>
    <property type="match status" value="1"/>
</dbReference>
<dbReference type="InterPro" id="IPR001173">
    <property type="entry name" value="Glyco_trans_2-like"/>
</dbReference>
<sequence>MAESVSGKITLSMIVKNEVGRYLERALIKHRPWIDQAIIIDDGSTDGTPELCEELLQGVEHVLIRNKQSHFSDEVSLRKQQWEAAAQAGADWILNLDADEIFEDEWDEDLHALTTGPHEAVYFRLFDMWSETHYREDLYWRAHQIYRPFLVKFNSHQTYKWKETPQHCGRFPLNIFEFPYICHQARIQHFGWARREDRLHKYVRYRQLDPEAKYGWKEQYESILDTAPSLIPWRSH</sequence>
<dbReference type="RefSeq" id="WP_047913727.1">
    <property type="nucleotide sequence ID" value="NZ_CP118101.1"/>
</dbReference>
<evidence type="ECO:0000313" key="3">
    <source>
        <dbReference type="Proteomes" id="UP001220962"/>
    </source>
</evidence>
<dbReference type="SUPFAM" id="SSF53448">
    <property type="entry name" value="Nucleotide-diphospho-sugar transferases"/>
    <property type="match status" value="1"/>
</dbReference>
<dbReference type="Pfam" id="PF00535">
    <property type="entry name" value="Glycos_transf_2"/>
    <property type="match status" value="1"/>
</dbReference>
<feature type="domain" description="Glycosyltransferase 2-like" evidence="1">
    <location>
        <begin position="13"/>
        <end position="137"/>
    </location>
</feature>
<evidence type="ECO:0000313" key="2">
    <source>
        <dbReference type="EMBL" id="WDH82046.1"/>
    </source>
</evidence>
<dbReference type="Gene3D" id="3.90.550.10">
    <property type="entry name" value="Spore Coat Polysaccharide Biosynthesis Protein SpsA, Chain A"/>
    <property type="match status" value="1"/>
</dbReference>
<dbReference type="AlphaFoldDB" id="A0AAX3MXB9"/>
<proteinExistence type="predicted"/>
<name>A0AAX3MXB9_9BACL</name>
<organism evidence="2 3">
    <name type="scientific">Paenibacillus urinalis</name>
    <dbReference type="NCBI Taxonomy" id="521520"/>
    <lineage>
        <taxon>Bacteria</taxon>
        <taxon>Bacillati</taxon>
        <taxon>Bacillota</taxon>
        <taxon>Bacilli</taxon>
        <taxon>Bacillales</taxon>
        <taxon>Paenibacillaceae</taxon>
        <taxon>Paenibacillus</taxon>
    </lineage>
</organism>
<dbReference type="PANTHER" id="PTHR43630">
    <property type="entry name" value="POLY-BETA-1,6-N-ACETYL-D-GLUCOSAMINE SYNTHASE"/>
    <property type="match status" value="1"/>
</dbReference>
<protein>
    <submittedName>
        <fullName evidence="2">Glycosyltransferase family 2 protein</fullName>
    </submittedName>
</protein>
<reference evidence="2" key="1">
    <citation type="submission" date="2023-02" db="EMBL/GenBank/DDBJ databases">
        <title>Pathogen: clinical or host-associated sample.</title>
        <authorList>
            <person name="Hergert J."/>
            <person name="Casey R."/>
            <person name="Wagner J."/>
            <person name="Young E.L."/>
            <person name="Oakeson K.F."/>
        </authorList>
    </citation>
    <scope>NUCLEOTIDE SEQUENCE</scope>
    <source>
        <strain evidence="2">2022CK-00830</strain>
    </source>
</reference>
<dbReference type="Proteomes" id="UP001220962">
    <property type="component" value="Chromosome"/>
</dbReference>
<dbReference type="EMBL" id="CP118101">
    <property type="protein sequence ID" value="WDH82046.1"/>
    <property type="molecule type" value="Genomic_DNA"/>
</dbReference>